<proteinExistence type="predicted"/>
<name>A0A8S5RI53_9VIRU</name>
<organism evidence="1">
    <name type="scientific">virus sp. ctML55</name>
    <dbReference type="NCBI Taxonomy" id="2827627"/>
    <lineage>
        <taxon>Viruses</taxon>
    </lineage>
</organism>
<accession>A0A8S5RI53</accession>
<protein>
    <submittedName>
        <fullName evidence="1">Uncharacterized protein</fullName>
    </submittedName>
</protein>
<evidence type="ECO:0000313" key="1">
    <source>
        <dbReference type="EMBL" id="DAE30802.1"/>
    </source>
</evidence>
<reference evidence="1" key="1">
    <citation type="journal article" date="2021" name="Proc. Natl. Acad. Sci. U.S.A.">
        <title>A Catalog of Tens of Thousands of Viruses from Human Metagenomes Reveals Hidden Associations with Chronic Diseases.</title>
        <authorList>
            <person name="Tisza M.J."/>
            <person name="Buck C.B."/>
        </authorList>
    </citation>
    <scope>NUCLEOTIDE SEQUENCE</scope>
    <source>
        <strain evidence="1">CtML55</strain>
    </source>
</reference>
<dbReference type="EMBL" id="BK059105">
    <property type="protein sequence ID" value="DAE30802.1"/>
    <property type="molecule type" value="Genomic_DNA"/>
</dbReference>
<sequence>MRNICRWCYRTRRPYAEWKFSNLLRSYCTWIFNIALLLIIRYRVVLVVLSL</sequence>